<dbReference type="InterPro" id="IPR003661">
    <property type="entry name" value="HisK_dim/P_dom"/>
</dbReference>
<evidence type="ECO:0000256" key="1">
    <source>
        <dbReference type="ARBA" id="ARBA00000085"/>
    </source>
</evidence>
<keyword evidence="11" id="KW-1185">Reference proteome</keyword>
<dbReference type="Pfam" id="PF02518">
    <property type="entry name" value="HATPase_c"/>
    <property type="match status" value="1"/>
</dbReference>
<proteinExistence type="predicted"/>
<dbReference type="Pfam" id="PF00512">
    <property type="entry name" value="HisKA"/>
    <property type="match status" value="1"/>
</dbReference>
<feature type="domain" description="Histidine kinase" evidence="7">
    <location>
        <begin position="484"/>
        <end position="698"/>
    </location>
</feature>
<dbReference type="SMART" id="SM00387">
    <property type="entry name" value="HATPase_c"/>
    <property type="match status" value="1"/>
</dbReference>
<dbReference type="InterPro" id="IPR003594">
    <property type="entry name" value="HATPase_dom"/>
</dbReference>
<evidence type="ECO:0000313" key="11">
    <source>
        <dbReference type="Proteomes" id="UP000639973"/>
    </source>
</evidence>
<gene>
    <name evidence="10" type="ORF">GCM10010840_16500</name>
</gene>
<dbReference type="EC" id="2.7.13.3" evidence="2"/>
<evidence type="ECO:0000259" key="7">
    <source>
        <dbReference type="PROSITE" id="PS50109"/>
    </source>
</evidence>
<accession>A0ABQ2G828</accession>
<dbReference type="PROSITE" id="PS50113">
    <property type="entry name" value="PAC"/>
    <property type="match status" value="1"/>
</dbReference>
<organism evidence="10 11">
    <name type="scientific">Deinococcus aerolatus</name>
    <dbReference type="NCBI Taxonomy" id="522487"/>
    <lineage>
        <taxon>Bacteria</taxon>
        <taxon>Thermotogati</taxon>
        <taxon>Deinococcota</taxon>
        <taxon>Deinococci</taxon>
        <taxon>Deinococcales</taxon>
        <taxon>Deinococcaceae</taxon>
        <taxon>Deinococcus</taxon>
    </lineage>
</organism>
<evidence type="ECO:0000259" key="8">
    <source>
        <dbReference type="PROSITE" id="PS50112"/>
    </source>
</evidence>
<dbReference type="InterPro" id="IPR000014">
    <property type="entry name" value="PAS"/>
</dbReference>
<dbReference type="PROSITE" id="PS50112">
    <property type="entry name" value="PAS"/>
    <property type="match status" value="1"/>
</dbReference>
<name>A0ABQ2G828_9DEIO</name>
<feature type="domain" description="PAC" evidence="9">
    <location>
        <begin position="82"/>
        <end position="134"/>
    </location>
</feature>
<evidence type="ECO:0000256" key="6">
    <source>
        <dbReference type="ARBA" id="ARBA00023136"/>
    </source>
</evidence>
<dbReference type="InterPro" id="IPR004358">
    <property type="entry name" value="Sig_transdc_His_kin-like_C"/>
</dbReference>
<dbReference type="InterPro" id="IPR035965">
    <property type="entry name" value="PAS-like_dom_sf"/>
</dbReference>
<dbReference type="Pfam" id="PF13185">
    <property type="entry name" value="GAF_2"/>
    <property type="match status" value="1"/>
</dbReference>
<keyword evidence="4" id="KW-0808">Transferase</keyword>
<dbReference type="InterPro" id="IPR000700">
    <property type="entry name" value="PAS-assoc_C"/>
</dbReference>
<keyword evidence="3" id="KW-0597">Phosphoprotein</keyword>
<dbReference type="SUPFAM" id="SSF55785">
    <property type="entry name" value="PYP-like sensor domain (PAS domain)"/>
    <property type="match status" value="1"/>
</dbReference>
<evidence type="ECO:0000313" key="10">
    <source>
        <dbReference type="EMBL" id="GGL79323.1"/>
    </source>
</evidence>
<evidence type="ECO:0000256" key="5">
    <source>
        <dbReference type="ARBA" id="ARBA00022777"/>
    </source>
</evidence>
<dbReference type="SMART" id="SM00091">
    <property type="entry name" value="PAS"/>
    <property type="match status" value="1"/>
</dbReference>
<dbReference type="InterPro" id="IPR001610">
    <property type="entry name" value="PAC"/>
</dbReference>
<dbReference type="SUPFAM" id="SSF55874">
    <property type="entry name" value="ATPase domain of HSP90 chaperone/DNA topoisomerase II/histidine kinase"/>
    <property type="match status" value="1"/>
</dbReference>
<evidence type="ECO:0000256" key="3">
    <source>
        <dbReference type="ARBA" id="ARBA00022553"/>
    </source>
</evidence>
<dbReference type="NCBIfam" id="TIGR00229">
    <property type="entry name" value="sensory_box"/>
    <property type="match status" value="1"/>
</dbReference>
<dbReference type="InterPro" id="IPR036890">
    <property type="entry name" value="HATPase_C_sf"/>
</dbReference>
<dbReference type="Gene3D" id="3.30.450.40">
    <property type="match status" value="2"/>
</dbReference>
<dbReference type="PROSITE" id="PS50109">
    <property type="entry name" value="HIS_KIN"/>
    <property type="match status" value="1"/>
</dbReference>
<dbReference type="SMART" id="SM00086">
    <property type="entry name" value="PAC"/>
    <property type="match status" value="1"/>
</dbReference>
<comment type="caution">
    <text evidence="10">The sequence shown here is derived from an EMBL/GenBank/DDBJ whole genome shotgun (WGS) entry which is preliminary data.</text>
</comment>
<dbReference type="InterPro" id="IPR036097">
    <property type="entry name" value="HisK_dim/P_sf"/>
</dbReference>
<dbReference type="CDD" id="cd00082">
    <property type="entry name" value="HisKA"/>
    <property type="match status" value="1"/>
</dbReference>
<dbReference type="Pfam" id="PF13426">
    <property type="entry name" value="PAS_9"/>
    <property type="match status" value="1"/>
</dbReference>
<dbReference type="SUPFAM" id="SSF47384">
    <property type="entry name" value="Homodimeric domain of signal transducing histidine kinase"/>
    <property type="match status" value="1"/>
</dbReference>
<dbReference type="EMBL" id="BMOL01000006">
    <property type="protein sequence ID" value="GGL79323.1"/>
    <property type="molecule type" value="Genomic_DNA"/>
</dbReference>
<evidence type="ECO:0000259" key="9">
    <source>
        <dbReference type="PROSITE" id="PS50113"/>
    </source>
</evidence>
<dbReference type="SUPFAM" id="SSF55781">
    <property type="entry name" value="GAF domain-like"/>
    <property type="match status" value="2"/>
</dbReference>
<dbReference type="Proteomes" id="UP000639973">
    <property type="component" value="Unassembled WGS sequence"/>
</dbReference>
<feature type="domain" description="PAS" evidence="8">
    <location>
        <begin position="6"/>
        <end position="79"/>
    </location>
</feature>
<comment type="catalytic activity">
    <reaction evidence="1">
        <text>ATP + protein L-histidine = ADP + protein N-phospho-L-histidine.</text>
        <dbReference type="EC" id="2.7.13.3"/>
    </reaction>
</comment>
<dbReference type="Gene3D" id="3.30.450.20">
    <property type="entry name" value="PAS domain"/>
    <property type="match status" value="1"/>
</dbReference>
<dbReference type="RefSeq" id="WP_188970801.1">
    <property type="nucleotide sequence ID" value="NZ_BMOL01000006.1"/>
</dbReference>
<dbReference type="CDD" id="cd00130">
    <property type="entry name" value="PAS"/>
    <property type="match status" value="1"/>
</dbReference>
<dbReference type="Gene3D" id="3.30.565.10">
    <property type="entry name" value="Histidine kinase-like ATPase, C-terminal domain"/>
    <property type="match status" value="1"/>
</dbReference>
<dbReference type="InterPro" id="IPR003018">
    <property type="entry name" value="GAF"/>
</dbReference>
<dbReference type="SMART" id="SM00388">
    <property type="entry name" value="HisKA"/>
    <property type="match status" value="1"/>
</dbReference>
<keyword evidence="5" id="KW-0418">Kinase</keyword>
<sequence>MPPSPELQLLAQALTASVHSLIIADARQPDLPIIYANPAFERLSGYPAAEILGRNCRFLQGQAPNAAPRQAIRQALAQGGSTTVLLRNFRKDGTPFDNELTLSPMRDAAGTVTHFVGFQIDVTAREAASALMARLQALTQHLAAVRTQDQVTDLILHDALQALGGIGGTVLLVRDHALKVVARHGQTQASVWQDGNLEGPRPSPDALRSRTPLFFEHAGALVAAYPDLETLTGGVAPVASAVLPMVEGSEPLGVIVLDFREPHNFTPDEQHFLQTLASQCALALDRAHLSGDLERQVQDRTAELEAFVRFTEAADGETEVLALAQRAVDVLLVLFPGSTSSYFALENGRWKLKVYSPDLEDRPDLLANAQTGAPVDAPIFAQSMRTAEPIFVDGWDAQLEQLPQTGMYQSVAVFPLPIGGSVQAMFALGVKNTPRWSGHHQAVFRSVGRSLRLALERTETARQLTAQRDLLQAANEELEAFTYSVSHDLRTPVRHIISFGDLLRRSLPAPLDVKAERYFGILRTAADTLNTLIDGMLDVSRASRQPLKVERVDLDRVLHAVRQDVGVARPQRQIVWQILALPEVMGDAGLLRRVMTALVDNAVKYTRDRDQAVITVWAEDQGENWAVFVRDNGVGFNPQYKDRLFTMFQRLHRQEDYEGAAVSLANARRILARHGGTMLAEGQPDEGATFGFTLPKASR</sequence>
<dbReference type="SMART" id="SM00065">
    <property type="entry name" value="GAF"/>
    <property type="match status" value="1"/>
</dbReference>
<dbReference type="InterPro" id="IPR029016">
    <property type="entry name" value="GAF-like_dom_sf"/>
</dbReference>
<dbReference type="InterPro" id="IPR050351">
    <property type="entry name" value="BphY/WalK/GraS-like"/>
</dbReference>
<keyword evidence="6" id="KW-0472">Membrane</keyword>
<evidence type="ECO:0000256" key="2">
    <source>
        <dbReference type="ARBA" id="ARBA00012438"/>
    </source>
</evidence>
<evidence type="ECO:0000256" key="4">
    <source>
        <dbReference type="ARBA" id="ARBA00022679"/>
    </source>
</evidence>
<reference evidence="11" key="1">
    <citation type="journal article" date="2019" name="Int. J. Syst. Evol. Microbiol.">
        <title>The Global Catalogue of Microorganisms (GCM) 10K type strain sequencing project: providing services to taxonomists for standard genome sequencing and annotation.</title>
        <authorList>
            <consortium name="The Broad Institute Genomics Platform"/>
            <consortium name="The Broad Institute Genome Sequencing Center for Infectious Disease"/>
            <person name="Wu L."/>
            <person name="Ma J."/>
        </authorList>
    </citation>
    <scope>NUCLEOTIDE SEQUENCE [LARGE SCALE GENOMIC DNA]</scope>
    <source>
        <strain evidence="11">JCM 15442</strain>
    </source>
</reference>
<dbReference type="InterPro" id="IPR005467">
    <property type="entry name" value="His_kinase_dom"/>
</dbReference>
<protein>
    <recommendedName>
        <fullName evidence="2">histidine kinase</fullName>
        <ecNumber evidence="2">2.7.13.3</ecNumber>
    </recommendedName>
</protein>
<dbReference type="PRINTS" id="PR00344">
    <property type="entry name" value="BCTRLSENSOR"/>
</dbReference>
<dbReference type="PANTHER" id="PTHR42878">
    <property type="entry name" value="TWO-COMPONENT HISTIDINE KINASE"/>
    <property type="match status" value="1"/>
</dbReference>
<dbReference type="Gene3D" id="1.10.287.130">
    <property type="match status" value="1"/>
</dbReference>
<dbReference type="PANTHER" id="PTHR42878:SF15">
    <property type="entry name" value="BACTERIOPHYTOCHROME"/>
    <property type="match status" value="1"/>
</dbReference>